<name>A0A7Y9LTL5_9MICC</name>
<dbReference type="PROSITE" id="PS51664">
    <property type="entry name" value="YCAO"/>
    <property type="match status" value="1"/>
</dbReference>
<keyword evidence="3" id="KW-1185">Reference proteome</keyword>
<keyword evidence="2" id="KW-0689">Ribosomal protein</keyword>
<dbReference type="Gene3D" id="3.30.160.660">
    <property type="match status" value="1"/>
</dbReference>
<keyword evidence="2" id="KW-0687">Ribonucleoprotein</keyword>
<dbReference type="Gene3D" id="3.30.40.250">
    <property type="match status" value="1"/>
</dbReference>
<evidence type="ECO:0000259" key="1">
    <source>
        <dbReference type="PROSITE" id="PS51664"/>
    </source>
</evidence>
<dbReference type="EMBL" id="JACBYQ010000001">
    <property type="protein sequence ID" value="NYE95342.1"/>
    <property type="molecule type" value="Genomic_DNA"/>
</dbReference>
<evidence type="ECO:0000313" key="3">
    <source>
        <dbReference type="Proteomes" id="UP000521748"/>
    </source>
</evidence>
<protein>
    <submittedName>
        <fullName evidence="2">Ribosomal protein S12 methylthiotransferase accessory factor</fullName>
    </submittedName>
</protein>
<comment type="caution">
    <text evidence="2">The sequence shown here is derived from an EMBL/GenBank/DDBJ whole genome shotgun (WGS) entry which is preliminary data.</text>
</comment>
<proteinExistence type="predicted"/>
<dbReference type="InterPro" id="IPR003776">
    <property type="entry name" value="YcaO-like_dom"/>
</dbReference>
<dbReference type="Pfam" id="PF02624">
    <property type="entry name" value="YcaO"/>
    <property type="match status" value="1"/>
</dbReference>
<evidence type="ECO:0000313" key="2">
    <source>
        <dbReference type="EMBL" id="NYE95342.1"/>
    </source>
</evidence>
<feature type="domain" description="YcaO" evidence="1">
    <location>
        <begin position="74"/>
        <end position="415"/>
    </location>
</feature>
<organism evidence="2 3">
    <name type="scientific">Psychromicrobium silvestre</name>
    <dbReference type="NCBI Taxonomy" id="1645614"/>
    <lineage>
        <taxon>Bacteria</taxon>
        <taxon>Bacillati</taxon>
        <taxon>Actinomycetota</taxon>
        <taxon>Actinomycetes</taxon>
        <taxon>Micrococcales</taxon>
        <taxon>Micrococcaceae</taxon>
        <taxon>Psychromicrobium</taxon>
    </lineage>
</organism>
<dbReference type="GO" id="GO:0016740">
    <property type="term" value="F:transferase activity"/>
    <property type="evidence" value="ECO:0007669"/>
    <property type="project" value="UniProtKB-KW"/>
</dbReference>
<gene>
    <name evidence="2" type="ORF">FHU41_001563</name>
</gene>
<keyword evidence="2" id="KW-0808">Transferase</keyword>
<dbReference type="Gene3D" id="3.30.1330.230">
    <property type="match status" value="1"/>
</dbReference>
<dbReference type="AlphaFoldDB" id="A0A7Y9LTL5"/>
<sequence length="415" mass="44954">MPHMFQEREVVDQLSMARPNPLRSGIIGPDLGLIPAVQPIRVRPGWINAPALVVHGPRLPSFVGANLPSQSSTGFGLGAEQLFGSACGEFIERYSAGILPTSNIKFPASEKIPAKEFQQFTSEQYSSSEFPYVPPESLERLPYTRAFGALDHRPVAVPADLVHLNPSSERQWCTITSSGLAAGRNYGMAARAAIFELIERDAFMCAWYGRRSGVCLSLPENVPTHFSAELRGICRQLELLGVTITLVRFEGVGGVPVVLSCARSASVGLAVGCSAKADIRAAMTAAFIESVHTHNWAHRMREETPDISAINDLEDHIAFHAQAANRNTNSFLDSGPAVSEADFIADGGYGLAETLEAAERAGWDIWLADVRSRDVAAQGWHVIRALSPQAATLDVDEPHLRQHPGALHTTPHPFP</sequence>
<reference evidence="2 3" key="1">
    <citation type="submission" date="2020-07" db="EMBL/GenBank/DDBJ databases">
        <title>Sequencing the genomes of 1000 actinobacteria strains.</title>
        <authorList>
            <person name="Klenk H.-P."/>
        </authorList>
    </citation>
    <scope>NUCLEOTIDE SEQUENCE [LARGE SCALE GENOMIC DNA]</scope>
    <source>
        <strain evidence="2 3">DSM 102047</strain>
    </source>
</reference>
<dbReference type="PANTHER" id="PTHR37809">
    <property type="entry name" value="RIBOSOMAL PROTEIN S12 METHYLTHIOTRANSFERASE ACCESSORY FACTOR YCAO"/>
    <property type="match status" value="1"/>
</dbReference>
<dbReference type="Proteomes" id="UP000521748">
    <property type="component" value="Unassembled WGS sequence"/>
</dbReference>
<dbReference type="GO" id="GO:0005840">
    <property type="term" value="C:ribosome"/>
    <property type="evidence" value="ECO:0007669"/>
    <property type="project" value="UniProtKB-KW"/>
</dbReference>
<accession>A0A7Y9LTL5</accession>
<dbReference type="PANTHER" id="PTHR37809:SF1">
    <property type="entry name" value="RIBOSOMAL PROTEIN S12 METHYLTHIOTRANSFERASE ACCESSORY FACTOR YCAO"/>
    <property type="match status" value="1"/>
</dbReference>